<organism evidence="2 3">
    <name type="scientific">Dendrobium thyrsiflorum</name>
    <name type="common">Pinecone-like raceme dendrobium</name>
    <name type="synonym">Orchid</name>
    <dbReference type="NCBI Taxonomy" id="117978"/>
    <lineage>
        <taxon>Eukaryota</taxon>
        <taxon>Viridiplantae</taxon>
        <taxon>Streptophyta</taxon>
        <taxon>Embryophyta</taxon>
        <taxon>Tracheophyta</taxon>
        <taxon>Spermatophyta</taxon>
        <taxon>Magnoliopsida</taxon>
        <taxon>Liliopsida</taxon>
        <taxon>Asparagales</taxon>
        <taxon>Orchidaceae</taxon>
        <taxon>Epidendroideae</taxon>
        <taxon>Malaxideae</taxon>
        <taxon>Dendrobiinae</taxon>
        <taxon>Dendrobium</taxon>
    </lineage>
</organism>
<comment type="caution">
    <text evidence="2">The sequence shown here is derived from an EMBL/GenBank/DDBJ whole genome shotgun (WGS) entry which is preliminary data.</text>
</comment>
<protein>
    <submittedName>
        <fullName evidence="2">Uncharacterized protein</fullName>
    </submittedName>
</protein>
<dbReference type="AlphaFoldDB" id="A0ABD0VB86"/>
<evidence type="ECO:0000256" key="1">
    <source>
        <dbReference type="SAM" id="MobiDB-lite"/>
    </source>
</evidence>
<evidence type="ECO:0000313" key="3">
    <source>
        <dbReference type="Proteomes" id="UP001552299"/>
    </source>
</evidence>
<gene>
    <name evidence="2" type="ORF">M5K25_011981</name>
</gene>
<reference evidence="2 3" key="1">
    <citation type="journal article" date="2024" name="Plant Biotechnol. J.">
        <title>Dendrobium thyrsiflorum genome and its molecular insights into genes involved in important horticultural traits.</title>
        <authorList>
            <person name="Chen B."/>
            <person name="Wang J.Y."/>
            <person name="Zheng P.J."/>
            <person name="Li K.L."/>
            <person name="Liang Y.M."/>
            <person name="Chen X.F."/>
            <person name="Zhang C."/>
            <person name="Zhao X."/>
            <person name="He X."/>
            <person name="Zhang G.Q."/>
            <person name="Liu Z.J."/>
            <person name="Xu Q."/>
        </authorList>
    </citation>
    <scope>NUCLEOTIDE SEQUENCE [LARGE SCALE GENOMIC DNA]</scope>
    <source>
        <strain evidence="2">GZMU011</strain>
    </source>
</reference>
<accession>A0ABD0VB86</accession>
<dbReference type="Proteomes" id="UP001552299">
    <property type="component" value="Unassembled WGS sequence"/>
</dbReference>
<dbReference type="EMBL" id="JANQDX010000009">
    <property type="protein sequence ID" value="KAL0919857.1"/>
    <property type="molecule type" value="Genomic_DNA"/>
</dbReference>
<feature type="compositionally biased region" description="Basic residues" evidence="1">
    <location>
        <begin position="163"/>
        <end position="174"/>
    </location>
</feature>
<keyword evidence="3" id="KW-1185">Reference proteome</keyword>
<sequence>MSQMKNKPQKISGYWKEKQKNTKVQGCAVCLTLVVKQDGEEEMTGLGQKLEDVVAIQDTPKQEKSGISEMVLPETIQKTSEEFSENKQCMICFFGNHKNHSDQKSKEDILLCEDCKYKIATFYVLHVQKWQELLSPRSKRKISPFEDNKEQSPPCVSFCGTGRRSRSKKSRKKTGKKSYQQVLWERYQNGDPTVGPLGESLLLCLLWSCQSRGFFAFIARKLHREFVAKILLLNFVAGLFEWLDNDECFCTPHHSTSLDGHFGNQEVAHDRPFKMIDLFGEINPTWHAAWLK</sequence>
<feature type="region of interest" description="Disordered" evidence="1">
    <location>
        <begin position="143"/>
        <end position="174"/>
    </location>
</feature>
<name>A0ABD0VB86_DENTH</name>
<proteinExistence type="predicted"/>
<evidence type="ECO:0000313" key="2">
    <source>
        <dbReference type="EMBL" id="KAL0919857.1"/>
    </source>
</evidence>